<accession>A0A8H7EEW5</accession>
<evidence type="ECO:0000256" key="4">
    <source>
        <dbReference type="ARBA" id="ARBA00022729"/>
    </source>
</evidence>
<keyword evidence="7" id="KW-0961">Cell wall biogenesis/degradation</keyword>
<dbReference type="Gene3D" id="3.20.20.80">
    <property type="entry name" value="Glycosidases"/>
    <property type="match status" value="1"/>
</dbReference>
<dbReference type="InterPro" id="IPR050386">
    <property type="entry name" value="Glycosyl_hydrolase_5"/>
</dbReference>
<evidence type="ECO:0000256" key="10">
    <source>
        <dbReference type="RuleBase" id="RU361153"/>
    </source>
</evidence>
<evidence type="ECO:0000313" key="14">
    <source>
        <dbReference type="Proteomes" id="UP000596902"/>
    </source>
</evidence>
<dbReference type="GeneID" id="62202371"/>
<dbReference type="GO" id="GO:0004338">
    <property type="term" value="F:glucan exo-1,3-beta-glucosidase activity"/>
    <property type="evidence" value="ECO:0007669"/>
    <property type="project" value="UniProtKB-EC"/>
</dbReference>
<gene>
    <name evidence="13" type="ORF">GT037_004146</name>
</gene>
<dbReference type="EMBL" id="JAAABM010000005">
    <property type="protein sequence ID" value="KAF7677287.1"/>
    <property type="molecule type" value="Genomic_DNA"/>
</dbReference>
<evidence type="ECO:0000256" key="2">
    <source>
        <dbReference type="ARBA" id="ARBA00005641"/>
    </source>
</evidence>
<proteinExistence type="inferred from homology"/>
<evidence type="ECO:0000256" key="7">
    <source>
        <dbReference type="ARBA" id="ARBA00023316"/>
    </source>
</evidence>
<evidence type="ECO:0000313" key="13">
    <source>
        <dbReference type="EMBL" id="KAF7677287.1"/>
    </source>
</evidence>
<comment type="catalytic activity">
    <reaction evidence="8">
        <text>Successive hydrolysis of beta-D-glucose units from the non-reducing ends of (1-&gt;3)-beta-D-glucans, releasing alpha-glucose.</text>
        <dbReference type="EC" id="3.2.1.58"/>
    </reaction>
</comment>
<feature type="domain" description="Glycoside hydrolase family 5" evidence="12">
    <location>
        <begin position="96"/>
        <end position="364"/>
    </location>
</feature>
<dbReference type="Proteomes" id="UP000596902">
    <property type="component" value="Unassembled WGS sequence"/>
</dbReference>
<evidence type="ECO:0000256" key="6">
    <source>
        <dbReference type="ARBA" id="ARBA00023295"/>
    </source>
</evidence>
<dbReference type="Pfam" id="PF00150">
    <property type="entry name" value="Cellulase"/>
    <property type="match status" value="1"/>
</dbReference>
<keyword evidence="14" id="KW-1185">Reference proteome</keyword>
<organism evidence="13 14">
    <name type="scientific">Alternaria burnsii</name>
    <dbReference type="NCBI Taxonomy" id="1187904"/>
    <lineage>
        <taxon>Eukaryota</taxon>
        <taxon>Fungi</taxon>
        <taxon>Dikarya</taxon>
        <taxon>Ascomycota</taxon>
        <taxon>Pezizomycotina</taxon>
        <taxon>Dothideomycetes</taxon>
        <taxon>Pleosporomycetidae</taxon>
        <taxon>Pleosporales</taxon>
        <taxon>Pleosporineae</taxon>
        <taxon>Pleosporaceae</taxon>
        <taxon>Alternaria</taxon>
        <taxon>Alternaria sect. Alternaria</taxon>
    </lineage>
</organism>
<name>A0A8H7EEW5_9PLEO</name>
<dbReference type="InterPro" id="IPR017853">
    <property type="entry name" value="GH"/>
</dbReference>
<dbReference type="GO" id="GO:0009986">
    <property type="term" value="C:cell surface"/>
    <property type="evidence" value="ECO:0007669"/>
    <property type="project" value="TreeGrafter"/>
</dbReference>
<sequence length="402" mass="44640">MRSRLRSTNMLAFTALGASFLVFSSTVLATPTTSHRDNYVNWRNFRANGVNLGGWLCQEATIDPYFWGTYCNGTADEWNCCAKLGDRCASVFEERYATYITRDDIDKLASAGVNLLRIPTTYAAWIKVPGAQYHSGNQQSYIRKIASHAIKKYGMHIVLDIHGLPGGINGLDIGERVGKWDWFNNQTNLDLSLQAVDQVLKFIQKSGSPQSYTLAPINEPADNPDFSKFGTPAALSDNGAAWVQKYINAVVKHTKAVNPKIPIMFQGSFKGEPFWSGNFAASTNIVFDVHNYYFGRPSDSDNVTTSICADAKTLAGDGKFPVFVGEWAIQTSSNNRFANRAKNLNTGLYAYNKYTQGNAYWTAKFFGNVSVAGEGVQADYWNYLKFIDMGIIEPSMGQRYCS</sequence>
<evidence type="ECO:0000256" key="3">
    <source>
        <dbReference type="ARBA" id="ARBA00022525"/>
    </source>
</evidence>
<dbReference type="GO" id="GO:0009251">
    <property type="term" value="P:glucan catabolic process"/>
    <property type="evidence" value="ECO:0007669"/>
    <property type="project" value="TreeGrafter"/>
</dbReference>
<dbReference type="PANTHER" id="PTHR31297">
    <property type="entry name" value="GLUCAN ENDO-1,6-BETA-GLUCOSIDASE B"/>
    <property type="match status" value="1"/>
</dbReference>
<comment type="subcellular location">
    <subcellularLocation>
        <location evidence="1">Secreted</location>
    </subcellularLocation>
</comment>
<evidence type="ECO:0000256" key="5">
    <source>
        <dbReference type="ARBA" id="ARBA00022801"/>
    </source>
</evidence>
<evidence type="ECO:0000256" key="1">
    <source>
        <dbReference type="ARBA" id="ARBA00004613"/>
    </source>
</evidence>
<comment type="similarity">
    <text evidence="2 10">Belongs to the glycosyl hydrolase 5 (cellulase A) family.</text>
</comment>
<dbReference type="EC" id="3.2.1.58" evidence="9"/>
<comment type="caution">
    <text evidence="13">The sequence shown here is derived from an EMBL/GenBank/DDBJ whole genome shotgun (WGS) entry which is preliminary data.</text>
</comment>
<keyword evidence="4 11" id="KW-0732">Signal</keyword>
<evidence type="ECO:0000256" key="11">
    <source>
        <dbReference type="SAM" id="SignalP"/>
    </source>
</evidence>
<reference evidence="13" key="2">
    <citation type="submission" date="2020-08" db="EMBL/GenBank/DDBJ databases">
        <title>Draft Genome Sequence of Cumin Blight Pathogen Alternaria burnsii.</title>
        <authorList>
            <person name="Feng Z."/>
        </authorList>
    </citation>
    <scope>NUCLEOTIDE SEQUENCE</scope>
    <source>
        <strain evidence="13">CBS107.38</strain>
    </source>
</reference>
<keyword evidence="3" id="KW-0964">Secreted</keyword>
<dbReference type="PANTHER" id="PTHR31297:SF1">
    <property type="entry name" value="GLUCAN 1,3-BETA-GLUCOSIDASE I_II-RELATED"/>
    <property type="match status" value="1"/>
</dbReference>
<dbReference type="GO" id="GO:0005576">
    <property type="term" value="C:extracellular region"/>
    <property type="evidence" value="ECO:0007669"/>
    <property type="project" value="UniProtKB-SubCell"/>
</dbReference>
<keyword evidence="6 10" id="KW-0326">Glycosidase</keyword>
<protein>
    <recommendedName>
        <fullName evidence="9">glucan 1,3-beta-glucosidase</fullName>
        <ecNumber evidence="9">3.2.1.58</ecNumber>
    </recommendedName>
</protein>
<evidence type="ECO:0000259" key="12">
    <source>
        <dbReference type="Pfam" id="PF00150"/>
    </source>
</evidence>
<dbReference type="RefSeq" id="XP_038787465.1">
    <property type="nucleotide sequence ID" value="XM_038929193.1"/>
</dbReference>
<evidence type="ECO:0000256" key="8">
    <source>
        <dbReference type="ARBA" id="ARBA00036824"/>
    </source>
</evidence>
<feature type="signal peptide" evidence="11">
    <location>
        <begin position="1"/>
        <end position="29"/>
    </location>
</feature>
<dbReference type="GO" id="GO:0071555">
    <property type="term" value="P:cell wall organization"/>
    <property type="evidence" value="ECO:0007669"/>
    <property type="project" value="UniProtKB-KW"/>
</dbReference>
<reference evidence="13" key="1">
    <citation type="submission" date="2020-01" db="EMBL/GenBank/DDBJ databases">
        <authorList>
            <person name="Feng Z.H.Z."/>
        </authorList>
    </citation>
    <scope>NUCLEOTIDE SEQUENCE</scope>
    <source>
        <strain evidence="13">CBS107.38</strain>
    </source>
</reference>
<dbReference type="InterPro" id="IPR001547">
    <property type="entry name" value="Glyco_hydro_5"/>
</dbReference>
<feature type="chain" id="PRO_5034809206" description="glucan 1,3-beta-glucosidase" evidence="11">
    <location>
        <begin position="30"/>
        <end position="402"/>
    </location>
</feature>
<dbReference type="AlphaFoldDB" id="A0A8H7EEW5"/>
<evidence type="ECO:0000256" key="9">
    <source>
        <dbReference type="ARBA" id="ARBA00038929"/>
    </source>
</evidence>
<dbReference type="SUPFAM" id="SSF51445">
    <property type="entry name" value="(Trans)glycosidases"/>
    <property type="match status" value="1"/>
</dbReference>
<keyword evidence="5 10" id="KW-0378">Hydrolase</keyword>